<keyword evidence="2" id="KW-0812">Transmembrane</keyword>
<dbReference type="Proteomes" id="UP000199387">
    <property type="component" value="Unassembled WGS sequence"/>
</dbReference>
<reference evidence="3 4" key="1">
    <citation type="submission" date="2016-10" db="EMBL/GenBank/DDBJ databases">
        <authorList>
            <person name="de Groot N.N."/>
        </authorList>
    </citation>
    <scope>NUCLEOTIDE SEQUENCE [LARGE SCALE GENOMIC DNA]</scope>
    <source>
        <strain evidence="3 4">DSM 45514</strain>
    </source>
</reference>
<feature type="compositionally biased region" description="Basic and acidic residues" evidence="1">
    <location>
        <begin position="57"/>
        <end position="66"/>
    </location>
</feature>
<feature type="compositionally biased region" description="Basic and acidic residues" evidence="1">
    <location>
        <begin position="1"/>
        <end position="22"/>
    </location>
</feature>
<evidence type="ECO:0000256" key="1">
    <source>
        <dbReference type="SAM" id="MobiDB-lite"/>
    </source>
</evidence>
<keyword evidence="2" id="KW-0472">Membrane</keyword>
<dbReference type="GO" id="GO:0000428">
    <property type="term" value="C:DNA-directed RNA polymerase complex"/>
    <property type="evidence" value="ECO:0007669"/>
    <property type="project" value="UniProtKB-KW"/>
</dbReference>
<gene>
    <name evidence="3" type="ORF">SAMN04488112_109123</name>
</gene>
<keyword evidence="3" id="KW-0804">Transcription</keyword>
<dbReference type="InterPro" id="IPR024596">
    <property type="entry name" value="RNApol_su_b/EpuA"/>
</dbReference>
<feature type="compositionally biased region" description="Basic and acidic residues" evidence="1">
    <location>
        <begin position="118"/>
        <end position="132"/>
    </location>
</feature>
<feature type="region of interest" description="Disordered" evidence="1">
    <location>
        <begin position="1"/>
        <end position="210"/>
    </location>
</feature>
<evidence type="ECO:0000313" key="3">
    <source>
        <dbReference type="EMBL" id="SDC53449.1"/>
    </source>
</evidence>
<keyword evidence="4" id="KW-1185">Reference proteome</keyword>
<feature type="compositionally biased region" description="Low complexity" evidence="1">
    <location>
        <begin position="40"/>
        <end position="56"/>
    </location>
</feature>
<evidence type="ECO:0000256" key="2">
    <source>
        <dbReference type="SAM" id="Phobius"/>
    </source>
</evidence>
<dbReference type="EMBL" id="FMZA01000009">
    <property type="protein sequence ID" value="SDC53449.1"/>
    <property type="molecule type" value="Genomic_DNA"/>
</dbReference>
<dbReference type="STRING" id="1236220.SAMN04488112_109123"/>
<keyword evidence="2" id="KW-1133">Transmembrane helix</keyword>
<keyword evidence="3" id="KW-0240">DNA-directed RNA polymerase</keyword>
<feature type="transmembrane region" description="Helical" evidence="2">
    <location>
        <begin position="223"/>
        <end position="250"/>
    </location>
</feature>
<evidence type="ECO:0000313" key="4">
    <source>
        <dbReference type="Proteomes" id="UP000199387"/>
    </source>
</evidence>
<dbReference type="RefSeq" id="WP_091569685.1">
    <property type="nucleotide sequence ID" value="NZ_FMZA01000009.1"/>
</dbReference>
<dbReference type="AlphaFoldDB" id="A0A1G6MD72"/>
<dbReference type="Pfam" id="PF11772">
    <property type="entry name" value="EpuA"/>
    <property type="match status" value="1"/>
</dbReference>
<accession>A0A1G6MD72</accession>
<sequence>MQQKDKKTIRASEPEQERKPLSSEEEISQFPETEGEGLYSTAQPSDDSAPSASSSESKGDPDENGRKNAPIVNGESEAVAEGTGEARKEETSPDTVFPDSDAMPKQKVGEELGPLGAGEKDSVEKDRQHVDDTAGSEESLTDWGQSDPFAPPEEFRKDEEEAIQSQSSPSAGASDEGRPYRKPAGVLKWTKKESDAAGKQSETELATTPAAKKRRFRLNRKQGLMFVFVWLPLLSVAALAGGLMIGYSVLGNDPVGEVFTRELWEHLYNLIYG</sequence>
<proteinExistence type="predicted"/>
<protein>
    <submittedName>
        <fullName evidence="3">DNA-directed RNA polymerase subunit beta</fullName>
    </submittedName>
</protein>
<organism evidence="3 4">
    <name type="scientific">Melghirimyces thermohalophilus</name>
    <dbReference type="NCBI Taxonomy" id="1236220"/>
    <lineage>
        <taxon>Bacteria</taxon>
        <taxon>Bacillati</taxon>
        <taxon>Bacillota</taxon>
        <taxon>Bacilli</taxon>
        <taxon>Bacillales</taxon>
        <taxon>Thermoactinomycetaceae</taxon>
        <taxon>Melghirimyces</taxon>
    </lineage>
</organism>
<name>A0A1G6MD72_9BACL</name>
<dbReference type="OrthoDB" id="2991712at2"/>